<proteinExistence type="predicted"/>
<feature type="region of interest" description="Disordered" evidence="7">
    <location>
        <begin position="573"/>
        <end position="623"/>
    </location>
</feature>
<keyword evidence="2" id="KW-0433">Leucine-rich repeat</keyword>
<dbReference type="PANTHER" id="PTHR48007:SF77">
    <property type="entry name" value="PROTEIN KINASE DOMAIN-CONTAINING PROTEIN"/>
    <property type="match status" value="1"/>
</dbReference>
<dbReference type="InterPro" id="IPR001611">
    <property type="entry name" value="Leu-rich_rpt"/>
</dbReference>
<evidence type="ECO:0000313" key="11">
    <source>
        <dbReference type="EMBL" id="KAK9089846.1"/>
    </source>
</evidence>
<dbReference type="PROSITE" id="PS50011">
    <property type="entry name" value="PROTEIN_KINASE_DOM"/>
    <property type="match status" value="1"/>
</dbReference>
<dbReference type="FunFam" id="3.80.10.10:FF:000383">
    <property type="entry name" value="Leucine-rich repeat receptor protein kinase EMS1"/>
    <property type="match status" value="1"/>
</dbReference>
<keyword evidence="5 8" id="KW-1133">Transmembrane helix</keyword>
<dbReference type="Gene3D" id="3.80.10.10">
    <property type="entry name" value="Ribonuclease Inhibitor"/>
    <property type="match status" value="1"/>
</dbReference>
<dbReference type="SUPFAM" id="SSF56112">
    <property type="entry name" value="Protein kinase-like (PK-like)"/>
    <property type="match status" value="1"/>
</dbReference>
<evidence type="ECO:0000259" key="10">
    <source>
        <dbReference type="PROSITE" id="PS50011"/>
    </source>
</evidence>
<feature type="chain" id="PRO_5042913514" description="Protein kinase domain-containing protein" evidence="9">
    <location>
        <begin position="20"/>
        <end position="623"/>
    </location>
</feature>
<keyword evidence="9" id="KW-0732">Signal</keyword>
<comment type="caution">
    <text evidence="11">The sequence shown here is derived from an EMBL/GenBank/DDBJ whole genome shotgun (WGS) entry which is preliminary data.</text>
</comment>
<dbReference type="PANTHER" id="PTHR48007">
    <property type="entry name" value="LEUCINE-RICH REPEAT RECEPTOR-LIKE PROTEIN KINASE PXC1"/>
    <property type="match status" value="1"/>
</dbReference>
<keyword evidence="4" id="KW-0677">Repeat</keyword>
<evidence type="ECO:0000313" key="12">
    <source>
        <dbReference type="Proteomes" id="UP001419268"/>
    </source>
</evidence>
<evidence type="ECO:0000256" key="9">
    <source>
        <dbReference type="SAM" id="SignalP"/>
    </source>
</evidence>
<keyword evidence="12" id="KW-1185">Reference proteome</keyword>
<dbReference type="Gene3D" id="1.10.510.10">
    <property type="entry name" value="Transferase(Phosphotransferase) domain 1"/>
    <property type="match status" value="1"/>
</dbReference>
<evidence type="ECO:0000256" key="6">
    <source>
        <dbReference type="ARBA" id="ARBA00023136"/>
    </source>
</evidence>
<feature type="domain" description="Protein kinase" evidence="10">
    <location>
        <begin position="304"/>
        <end position="566"/>
    </location>
</feature>
<evidence type="ECO:0000256" key="4">
    <source>
        <dbReference type="ARBA" id="ARBA00022737"/>
    </source>
</evidence>
<dbReference type="SUPFAM" id="SSF52058">
    <property type="entry name" value="L domain-like"/>
    <property type="match status" value="1"/>
</dbReference>
<dbReference type="GO" id="GO:0005524">
    <property type="term" value="F:ATP binding"/>
    <property type="evidence" value="ECO:0007669"/>
    <property type="project" value="InterPro"/>
</dbReference>
<dbReference type="InterPro" id="IPR001245">
    <property type="entry name" value="Ser-Thr/Tyr_kinase_cat_dom"/>
</dbReference>
<sequence>MTLWRSCFALFFLLITSHTLFLGETKSLETKFLVKFIRAVDPENQLSSKLNAASFQDHYCSHGCRGLICDHRSQAITEIRLDNMNLKGVLDVESLCKLSSLRVLDLANNFIIGTLPSLISNCMSLTHLNLSNNLLRGTAPSSLSEMKNLVSIDISNNCFSGSLPDSINKLINLRFKSFNIMKASSTDYNNSINGSTVSKDISSGRVPNGIQDRDDTFSKTAAMLFSLLLLAFCVGIILYVVIKTTSKSVVKNNKQIKGFKDSPIFVNTTDSRFESVSMNGEECSEVAVSIVEEPLVIKMEDFLAAKAELRGESRCSSLYKVHLENIVVAVKRLKNFKVSIEEFEHTMRQIGNMRHPNILTLVAYHSLGEEKLLIYRYQRNGSLLSLLHNCAEGKRKFPWRVRVSMAKGIADGLGYLHRQECSERESIPHGNLKPSNILLNENEEPLITEFGYQRFVDRKSICLFTSDGYKAPEKQLTEHADVYSFGVILLELLTGKTVERTGIDLPKWVKSMIREEWTGEVFDKEVSKECMQWAFPLLNIALKCVSIKPEQRPTMFYVSEKIQEVLNAQEDHSLSPCSSYSESEERDGSLLHTVIPEDGETPGSLQNDQYAQPSSSSRQQYSS</sequence>
<dbReference type="InterPro" id="IPR032675">
    <property type="entry name" value="LRR_dom_sf"/>
</dbReference>
<dbReference type="InterPro" id="IPR046959">
    <property type="entry name" value="PRK1-6/SRF4-like"/>
</dbReference>
<reference evidence="11 12" key="1">
    <citation type="submission" date="2024-01" db="EMBL/GenBank/DDBJ databases">
        <title>Genome assemblies of Stephania.</title>
        <authorList>
            <person name="Yang L."/>
        </authorList>
    </citation>
    <scope>NUCLEOTIDE SEQUENCE [LARGE SCALE GENOMIC DNA]</scope>
    <source>
        <strain evidence="11">JXDWG</strain>
        <tissue evidence="11">Leaf</tissue>
    </source>
</reference>
<name>A0AAP0EAU4_9MAGN</name>
<dbReference type="Pfam" id="PF07714">
    <property type="entry name" value="PK_Tyr_Ser-Thr"/>
    <property type="match status" value="1"/>
</dbReference>
<dbReference type="InterPro" id="IPR011009">
    <property type="entry name" value="Kinase-like_dom_sf"/>
</dbReference>
<keyword evidence="3 8" id="KW-0812">Transmembrane</keyword>
<dbReference type="GO" id="GO:0004672">
    <property type="term" value="F:protein kinase activity"/>
    <property type="evidence" value="ECO:0007669"/>
    <property type="project" value="InterPro"/>
</dbReference>
<comment type="subcellular location">
    <subcellularLocation>
        <location evidence="1">Membrane</location>
    </subcellularLocation>
</comment>
<dbReference type="Proteomes" id="UP001419268">
    <property type="component" value="Unassembled WGS sequence"/>
</dbReference>
<dbReference type="GO" id="GO:0016020">
    <property type="term" value="C:membrane"/>
    <property type="evidence" value="ECO:0007669"/>
    <property type="project" value="UniProtKB-SubCell"/>
</dbReference>
<dbReference type="Pfam" id="PF00560">
    <property type="entry name" value="LRR_1"/>
    <property type="match status" value="3"/>
</dbReference>
<evidence type="ECO:0000256" key="7">
    <source>
        <dbReference type="SAM" id="MobiDB-lite"/>
    </source>
</evidence>
<accession>A0AAP0EAU4</accession>
<evidence type="ECO:0000256" key="8">
    <source>
        <dbReference type="SAM" id="Phobius"/>
    </source>
</evidence>
<evidence type="ECO:0000256" key="2">
    <source>
        <dbReference type="ARBA" id="ARBA00022614"/>
    </source>
</evidence>
<feature type="compositionally biased region" description="Low complexity" evidence="7">
    <location>
        <begin position="609"/>
        <end position="623"/>
    </location>
</feature>
<organism evidence="11 12">
    <name type="scientific">Stephania cephalantha</name>
    <dbReference type="NCBI Taxonomy" id="152367"/>
    <lineage>
        <taxon>Eukaryota</taxon>
        <taxon>Viridiplantae</taxon>
        <taxon>Streptophyta</taxon>
        <taxon>Embryophyta</taxon>
        <taxon>Tracheophyta</taxon>
        <taxon>Spermatophyta</taxon>
        <taxon>Magnoliopsida</taxon>
        <taxon>Ranunculales</taxon>
        <taxon>Menispermaceae</taxon>
        <taxon>Menispermoideae</taxon>
        <taxon>Cissampelideae</taxon>
        <taxon>Stephania</taxon>
    </lineage>
</organism>
<dbReference type="Gene3D" id="3.30.200.20">
    <property type="entry name" value="Phosphorylase Kinase, domain 1"/>
    <property type="match status" value="1"/>
</dbReference>
<dbReference type="AlphaFoldDB" id="A0AAP0EAU4"/>
<keyword evidence="6 8" id="KW-0472">Membrane</keyword>
<feature type="signal peptide" evidence="9">
    <location>
        <begin position="1"/>
        <end position="19"/>
    </location>
</feature>
<feature type="transmembrane region" description="Helical" evidence="8">
    <location>
        <begin position="221"/>
        <end position="242"/>
    </location>
</feature>
<evidence type="ECO:0000256" key="3">
    <source>
        <dbReference type="ARBA" id="ARBA00022692"/>
    </source>
</evidence>
<dbReference type="InterPro" id="IPR000719">
    <property type="entry name" value="Prot_kinase_dom"/>
</dbReference>
<dbReference type="EMBL" id="JBBNAG010000012">
    <property type="protein sequence ID" value="KAK9089846.1"/>
    <property type="molecule type" value="Genomic_DNA"/>
</dbReference>
<evidence type="ECO:0000256" key="5">
    <source>
        <dbReference type="ARBA" id="ARBA00022989"/>
    </source>
</evidence>
<evidence type="ECO:0000256" key="1">
    <source>
        <dbReference type="ARBA" id="ARBA00004370"/>
    </source>
</evidence>
<protein>
    <recommendedName>
        <fullName evidence="10">Protein kinase domain-containing protein</fullName>
    </recommendedName>
</protein>
<gene>
    <name evidence="11" type="ORF">Scep_028928</name>
</gene>